<dbReference type="RefSeq" id="WP_014780269.1">
    <property type="nucleotide sequence ID" value="NC_018012.1"/>
</dbReference>
<evidence type="ECO:0000313" key="1">
    <source>
        <dbReference type="EMBL" id="AFL75883.1"/>
    </source>
</evidence>
<accession>I3YFW5</accession>
<proteinExistence type="predicted"/>
<dbReference type="KEGG" id="tvi:Thivi_4060"/>
<organism evidence="1 2">
    <name type="scientific">Thiocystis violascens (strain ATCC 17096 / DSM 198 / 6111)</name>
    <name type="common">Chromatium violascens</name>
    <dbReference type="NCBI Taxonomy" id="765911"/>
    <lineage>
        <taxon>Bacteria</taxon>
        <taxon>Pseudomonadati</taxon>
        <taxon>Pseudomonadota</taxon>
        <taxon>Gammaproteobacteria</taxon>
        <taxon>Chromatiales</taxon>
        <taxon>Chromatiaceae</taxon>
        <taxon>Thiocystis</taxon>
    </lineage>
</organism>
<keyword evidence="2" id="KW-1185">Reference proteome</keyword>
<dbReference type="HOGENOM" id="CLU_088268_0_0_6"/>
<name>I3YFW5_THIV6</name>
<dbReference type="Proteomes" id="UP000006062">
    <property type="component" value="Chromosome"/>
</dbReference>
<dbReference type="AlphaFoldDB" id="I3YFW5"/>
<dbReference type="EMBL" id="CP003154">
    <property type="protein sequence ID" value="AFL75883.1"/>
    <property type="molecule type" value="Genomic_DNA"/>
</dbReference>
<dbReference type="OrthoDB" id="8480900at2"/>
<gene>
    <name evidence="1" type="ordered locus">Thivi_4060</name>
</gene>
<sequence>MNISGSIDTFIGDQKLYWRFDRWLREIGRSQGFFFRNKRGLAPPGRTLIFCTSYINDVMRYKRWIDYFYPKLDAYGAENLFLINDGPDNIDFDSRLSCIQAAAMPCILPSSLNIIAFEERLGRPARFSYPGWWRSFTFSVRIARQYGFKKIIHIESDAYVLSQRLTNYIRCINCGWTVLWSPTYRFPETAVQIICEDAFPAIERIASMGSACFRELNRPAEYLLPFDKVESRFHGDRCGVIDRNTSLQGYDYLAQVPTSWSVVQQMTRLSKSIHV</sequence>
<evidence type="ECO:0000313" key="2">
    <source>
        <dbReference type="Proteomes" id="UP000006062"/>
    </source>
</evidence>
<reference evidence="1 2" key="1">
    <citation type="submission" date="2012-06" db="EMBL/GenBank/DDBJ databases">
        <title>Complete sequence of Thiocystis violascens DSM 198.</title>
        <authorList>
            <consortium name="US DOE Joint Genome Institute"/>
            <person name="Lucas S."/>
            <person name="Han J."/>
            <person name="Lapidus A."/>
            <person name="Cheng J.-F."/>
            <person name="Goodwin L."/>
            <person name="Pitluck S."/>
            <person name="Peters L."/>
            <person name="Ovchinnikova G."/>
            <person name="Teshima H."/>
            <person name="Detter J.C."/>
            <person name="Han C."/>
            <person name="Tapia R."/>
            <person name="Land M."/>
            <person name="Hauser L."/>
            <person name="Kyrpides N."/>
            <person name="Ivanova N."/>
            <person name="Pagani I."/>
            <person name="Vogl K."/>
            <person name="Liu Z."/>
            <person name="Frigaard N.-U."/>
            <person name="Bryant D."/>
            <person name="Woyke T."/>
        </authorList>
    </citation>
    <scope>NUCLEOTIDE SEQUENCE [LARGE SCALE GENOMIC DNA]</scope>
    <source>
        <strain evidence="2">ATCC 17096 / DSM 198 / 6111</strain>
    </source>
</reference>
<dbReference type="STRING" id="765911.Thivi_4060"/>
<dbReference type="eggNOG" id="ENOG5032V27">
    <property type="taxonomic scope" value="Bacteria"/>
</dbReference>
<protein>
    <submittedName>
        <fullName evidence="1">Uncharacterized protein</fullName>
    </submittedName>
</protein>